<comment type="similarity">
    <text evidence="1">Belongs to the UPF0312 family.</text>
</comment>
<proteinExistence type="inferred from homology"/>
<evidence type="ECO:0000256" key="1">
    <source>
        <dbReference type="ARBA" id="ARBA00008812"/>
    </source>
</evidence>
<dbReference type="SUPFAM" id="SSF101874">
    <property type="entry name" value="YceI-like"/>
    <property type="match status" value="1"/>
</dbReference>
<sequence length="196" mass="21318">MSATTHSTPTATRTVGGDLLPAPGTWRLDPGHTDLSFWGRHFMVTKVRGRFTGVTGAVVIADDLEDSSVEVTIDMATVESGNPTRDDHLRSAELFDVAAYPRATFRSTRVEWSGTRGTVHGDLTIHGVTREVPLEVSFEGHARDPWGGDRAIFSARTTVDREDFGITWNVALEAGGLLVSKEIRIEIDLETVLDAG</sequence>
<evidence type="ECO:0000313" key="5">
    <source>
        <dbReference type="Proteomes" id="UP001596087"/>
    </source>
</evidence>
<feature type="region of interest" description="Disordered" evidence="2">
    <location>
        <begin position="1"/>
        <end position="22"/>
    </location>
</feature>
<comment type="caution">
    <text evidence="4">The sequence shown here is derived from an EMBL/GenBank/DDBJ whole genome shotgun (WGS) entry which is preliminary data.</text>
</comment>
<name>A0ABW0BJV8_9ACTN</name>
<evidence type="ECO:0000259" key="3">
    <source>
        <dbReference type="SMART" id="SM00867"/>
    </source>
</evidence>
<feature type="domain" description="Lipid/polyisoprenoid-binding YceI-like" evidence="3">
    <location>
        <begin position="25"/>
        <end position="192"/>
    </location>
</feature>
<dbReference type="InterPro" id="IPR036761">
    <property type="entry name" value="TTHA0802/YceI-like_sf"/>
</dbReference>
<evidence type="ECO:0000256" key="2">
    <source>
        <dbReference type="SAM" id="MobiDB-lite"/>
    </source>
</evidence>
<dbReference type="Proteomes" id="UP001596087">
    <property type="component" value="Unassembled WGS sequence"/>
</dbReference>
<dbReference type="RefSeq" id="WP_378590622.1">
    <property type="nucleotide sequence ID" value="NZ_JBHSKD010000012.1"/>
</dbReference>
<dbReference type="PANTHER" id="PTHR34406">
    <property type="entry name" value="PROTEIN YCEI"/>
    <property type="match status" value="1"/>
</dbReference>
<dbReference type="Gene3D" id="2.40.128.110">
    <property type="entry name" value="Lipid/polyisoprenoid-binding, YceI-like"/>
    <property type="match status" value="1"/>
</dbReference>
<dbReference type="EMBL" id="JBHSKD010000012">
    <property type="protein sequence ID" value="MFC5177528.1"/>
    <property type="molecule type" value="Genomic_DNA"/>
</dbReference>
<evidence type="ECO:0000313" key="4">
    <source>
        <dbReference type="EMBL" id="MFC5177528.1"/>
    </source>
</evidence>
<dbReference type="Pfam" id="PF04264">
    <property type="entry name" value="YceI"/>
    <property type="match status" value="1"/>
</dbReference>
<keyword evidence="5" id="KW-1185">Reference proteome</keyword>
<gene>
    <name evidence="4" type="ORF">ACFPGP_12650</name>
</gene>
<dbReference type="InterPro" id="IPR007372">
    <property type="entry name" value="Lipid/polyisoprenoid-bd_YceI"/>
</dbReference>
<dbReference type="SMART" id="SM00867">
    <property type="entry name" value="YceI"/>
    <property type="match status" value="1"/>
</dbReference>
<protein>
    <submittedName>
        <fullName evidence="4">YceI family protein</fullName>
    </submittedName>
</protein>
<dbReference type="PANTHER" id="PTHR34406:SF1">
    <property type="entry name" value="PROTEIN YCEI"/>
    <property type="match status" value="1"/>
</dbReference>
<reference evidence="5" key="1">
    <citation type="journal article" date="2019" name="Int. J. Syst. Evol. Microbiol.">
        <title>The Global Catalogue of Microorganisms (GCM) 10K type strain sequencing project: providing services to taxonomists for standard genome sequencing and annotation.</title>
        <authorList>
            <consortium name="The Broad Institute Genomics Platform"/>
            <consortium name="The Broad Institute Genome Sequencing Center for Infectious Disease"/>
            <person name="Wu L."/>
            <person name="Ma J."/>
        </authorList>
    </citation>
    <scope>NUCLEOTIDE SEQUENCE [LARGE SCALE GENOMIC DNA]</scope>
    <source>
        <strain evidence="5">DFY41</strain>
    </source>
</reference>
<feature type="compositionally biased region" description="Low complexity" evidence="2">
    <location>
        <begin position="1"/>
        <end position="14"/>
    </location>
</feature>
<accession>A0ABW0BJV8</accession>
<organism evidence="4 5">
    <name type="scientific">Nocardioides taihuensis</name>
    <dbReference type="NCBI Taxonomy" id="1835606"/>
    <lineage>
        <taxon>Bacteria</taxon>
        <taxon>Bacillati</taxon>
        <taxon>Actinomycetota</taxon>
        <taxon>Actinomycetes</taxon>
        <taxon>Propionibacteriales</taxon>
        <taxon>Nocardioidaceae</taxon>
        <taxon>Nocardioides</taxon>
    </lineage>
</organism>